<comment type="caution">
    <text evidence="1">The sequence shown here is derived from an EMBL/GenBank/DDBJ whole genome shotgun (WGS) entry which is preliminary data.</text>
</comment>
<dbReference type="AlphaFoldDB" id="A0AAV0CH06"/>
<name>A0AAV0CH06_9ASTE</name>
<sequence length="155" mass="17015">MEIAGIGKQGIGDQFVADEENRAVQGTDNAEKMIGLFLIGASTIVERVRPPPEPPPRVDLRALEFASDLPFRHFNFQVKTFVFCCYFILCCKTLALGLGDGKSAVTVIGSKLPNFGLASYTAFLQVVNSQSRPRADGYMWFFSAFVPLLNAISMN</sequence>
<organism evidence="1 2">
    <name type="scientific">Cuscuta epithymum</name>
    <dbReference type="NCBI Taxonomy" id="186058"/>
    <lineage>
        <taxon>Eukaryota</taxon>
        <taxon>Viridiplantae</taxon>
        <taxon>Streptophyta</taxon>
        <taxon>Embryophyta</taxon>
        <taxon>Tracheophyta</taxon>
        <taxon>Spermatophyta</taxon>
        <taxon>Magnoliopsida</taxon>
        <taxon>eudicotyledons</taxon>
        <taxon>Gunneridae</taxon>
        <taxon>Pentapetalae</taxon>
        <taxon>asterids</taxon>
        <taxon>lamiids</taxon>
        <taxon>Solanales</taxon>
        <taxon>Convolvulaceae</taxon>
        <taxon>Cuscuteae</taxon>
        <taxon>Cuscuta</taxon>
        <taxon>Cuscuta subgen. Cuscuta</taxon>
    </lineage>
</organism>
<gene>
    <name evidence="1" type="ORF">CEPIT_LOCUS5575</name>
</gene>
<protein>
    <submittedName>
        <fullName evidence="1">Uncharacterized protein</fullName>
    </submittedName>
</protein>
<reference evidence="1" key="1">
    <citation type="submission" date="2022-07" db="EMBL/GenBank/DDBJ databases">
        <authorList>
            <person name="Macas J."/>
            <person name="Novak P."/>
            <person name="Neumann P."/>
        </authorList>
    </citation>
    <scope>NUCLEOTIDE SEQUENCE</scope>
</reference>
<evidence type="ECO:0000313" key="2">
    <source>
        <dbReference type="Proteomes" id="UP001152523"/>
    </source>
</evidence>
<accession>A0AAV0CH06</accession>
<evidence type="ECO:0000313" key="1">
    <source>
        <dbReference type="EMBL" id="CAH9075663.1"/>
    </source>
</evidence>
<dbReference type="Proteomes" id="UP001152523">
    <property type="component" value="Unassembled WGS sequence"/>
</dbReference>
<keyword evidence="2" id="KW-1185">Reference proteome</keyword>
<proteinExistence type="predicted"/>
<dbReference type="EMBL" id="CAMAPF010000029">
    <property type="protein sequence ID" value="CAH9075663.1"/>
    <property type="molecule type" value="Genomic_DNA"/>
</dbReference>